<feature type="repeat" description="PPR" evidence="2">
    <location>
        <begin position="505"/>
        <end position="539"/>
    </location>
</feature>
<dbReference type="Gene3D" id="1.25.40.10">
    <property type="entry name" value="Tetratricopeptide repeat domain"/>
    <property type="match status" value="4"/>
</dbReference>
<evidence type="ECO:0000256" key="2">
    <source>
        <dbReference type="PROSITE-ProRule" id="PRU00708"/>
    </source>
</evidence>
<dbReference type="NCBIfam" id="TIGR00756">
    <property type="entry name" value="PPR"/>
    <property type="match status" value="7"/>
</dbReference>
<evidence type="ECO:0000256" key="1">
    <source>
        <dbReference type="ARBA" id="ARBA00022737"/>
    </source>
</evidence>
<dbReference type="AlphaFoldDB" id="A0A1D1YB16"/>
<protein>
    <submittedName>
        <fullName evidence="3">Pentatricopeptide repeat-containing protein At1g11290</fullName>
    </submittedName>
</protein>
<dbReference type="Pfam" id="PF20431">
    <property type="entry name" value="E_motif"/>
    <property type="match status" value="1"/>
</dbReference>
<dbReference type="PANTHER" id="PTHR47926:SF342">
    <property type="entry name" value="TETRATRICOPEPTIDE-LIKE HELICAL DOMAIN-CONTAINING PROTEIN-RELATED"/>
    <property type="match status" value="1"/>
</dbReference>
<feature type="repeat" description="PPR" evidence="2">
    <location>
        <begin position="49"/>
        <end position="79"/>
    </location>
</feature>
<dbReference type="FunFam" id="1.25.40.10:FF:000090">
    <property type="entry name" value="Pentatricopeptide repeat-containing protein, chloroplastic"/>
    <property type="match status" value="1"/>
</dbReference>
<reference evidence="3" key="1">
    <citation type="submission" date="2015-07" db="EMBL/GenBank/DDBJ databases">
        <title>Transcriptome Assembly of Anthurium amnicola.</title>
        <authorList>
            <person name="Suzuki J."/>
        </authorList>
    </citation>
    <scope>NUCLEOTIDE SEQUENCE</scope>
</reference>
<organism evidence="3">
    <name type="scientific">Anthurium amnicola</name>
    <dbReference type="NCBI Taxonomy" id="1678845"/>
    <lineage>
        <taxon>Eukaryota</taxon>
        <taxon>Viridiplantae</taxon>
        <taxon>Streptophyta</taxon>
        <taxon>Embryophyta</taxon>
        <taxon>Tracheophyta</taxon>
        <taxon>Spermatophyta</taxon>
        <taxon>Magnoliopsida</taxon>
        <taxon>Liliopsida</taxon>
        <taxon>Araceae</taxon>
        <taxon>Pothoideae</taxon>
        <taxon>Potheae</taxon>
        <taxon>Anthurium</taxon>
    </lineage>
</organism>
<dbReference type="InterPro" id="IPR011990">
    <property type="entry name" value="TPR-like_helical_dom_sf"/>
</dbReference>
<evidence type="ECO:0000313" key="3">
    <source>
        <dbReference type="EMBL" id="JAT51822.1"/>
    </source>
</evidence>
<dbReference type="InterPro" id="IPR046848">
    <property type="entry name" value="E_motif"/>
</dbReference>
<dbReference type="PROSITE" id="PS51375">
    <property type="entry name" value="PPR"/>
    <property type="match status" value="5"/>
</dbReference>
<dbReference type="Pfam" id="PF01535">
    <property type="entry name" value="PPR"/>
    <property type="match status" value="5"/>
</dbReference>
<dbReference type="EMBL" id="GDJX01016114">
    <property type="protein sequence ID" value="JAT51822.1"/>
    <property type="molecule type" value="Transcribed_RNA"/>
</dbReference>
<name>A0A1D1YB16_9ARAE</name>
<feature type="repeat" description="PPR" evidence="2">
    <location>
        <begin position="366"/>
        <end position="400"/>
    </location>
</feature>
<dbReference type="GO" id="GO:0003723">
    <property type="term" value="F:RNA binding"/>
    <property type="evidence" value="ECO:0007669"/>
    <property type="project" value="InterPro"/>
</dbReference>
<dbReference type="Pfam" id="PF13041">
    <property type="entry name" value="PPR_2"/>
    <property type="match status" value="2"/>
</dbReference>
<feature type="repeat" description="PPR" evidence="2">
    <location>
        <begin position="540"/>
        <end position="570"/>
    </location>
</feature>
<sequence>MRSHARLLKLGLDAHPVAATRLLQSYAARPSTDSLHSARRLFDQVPSKDALLWTAMLAAYAHSGHPTDALRLLSQMHRLHRFRGGPAPNHYTYASAARAAGSAADPHMAAALHTQVIKSGFESNVVVGTSVLDMYSKCGDITSAREVFDEMTVRNVVTWNSMIAGYTTEDMGGSALDLFHEMKCVKFEEPDEFTITSVLTACAATGDLASGRQIHSYSVKGGFREDLAILNSLANMYFRCGEVEWAERAMEERESDLLSKLVMIKGYAFNGRYLELMRGISGSNFVEIVLRDPSLSVSVLAACANLSLVRTGRQVHSLIVTLGCYQNCCHMHFDGVAIGSALIDMYCRFSSVGDARNVFESLVEKGTAHWNAFIAGCLKNHLLEEACQLFNKMPERNVISWTAMITGHVQHGLPLEGLRLLANMYGENCSTTQGNQFTFVAALNACGCLAALDLGKQIHGQVLRVLAAPEVDNSIFVETALLCMYSKSGNLNYARKIFDMMRKRNVVAWSSMITSFAVHGMGLEALEVFEEMLKLNFEPNEVTFVAVLNACSHCGLVEKGLDYFKLMKEKYGIVPRGDHYTCMIDMLGRAGKLAEAWSYAEKINDAETSYNKETAFNIGRYGDIWDALLGSCSLHSNVEIGRKVACKILEGKPKASDAYVAISNMYADAKMWDDVYKFRERWWCNDVVKRVPGLSHIQITAAS</sequence>
<accession>A0A1D1YB16</accession>
<gene>
    <name evidence="3" type="primary">PCMP-H40_1</name>
    <name evidence="3" type="ORF">g.17957</name>
</gene>
<feature type="repeat" description="PPR" evidence="2">
    <location>
        <begin position="155"/>
        <end position="189"/>
    </location>
</feature>
<dbReference type="InterPro" id="IPR002885">
    <property type="entry name" value="PPR_rpt"/>
</dbReference>
<dbReference type="GO" id="GO:0009451">
    <property type="term" value="P:RNA modification"/>
    <property type="evidence" value="ECO:0007669"/>
    <property type="project" value="InterPro"/>
</dbReference>
<dbReference type="SUPFAM" id="SSF48452">
    <property type="entry name" value="TPR-like"/>
    <property type="match status" value="1"/>
</dbReference>
<dbReference type="InterPro" id="IPR046960">
    <property type="entry name" value="PPR_At4g14850-like_plant"/>
</dbReference>
<proteinExistence type="predicted"/>
<dbReference type="PANTHER" id="PTHR47926">
    <property type="entry name" value="PENTATRICOPEPTIDE REPEAT-CONTAINING PROTEIN"/>
    <property type="match status" value="1"/>
</dbReference>
<dbReference type="FunFam" id="1.25.40.10:FF:000309">
    <property type="entry name" value="Pentatricopeptide repeat-containing protein, chloroplastic"/>
    <property type="match status" value="1"/>
</dbReference>
<keyword evidence="1" id="KW-0677">Repeat</keyword>